<gene>
    <name evidence="3" type="ORF">B0T16DRAFT_451278</name>
</gene>
<feature type="domain" description="C2H2-type" evidence="2">
    <location>
        <begin position="432"/>
        <end position="455"/>
    </location>
</feature>
<keyword evidence="4" id="KW-1185">Reference proteome</keyword>
<evidence type="ECO:0000313" key="3">
    <source>
        <dbReference type="EMBL" id="KAK0655630.1"/>
    </source>
</evidence>
<dbReference type="Proteomes" id="UP001174936">
    <property type="component" value="Unassembled WGS sequence"/>
</dbReference>
<dbReference type="PANTHER" id="PTHR35391">
    <property type="entry name" value="C2H2-TYPE DOMAIN-CONTAINING PROTEIN-RELATED"/>
    <property type="match status" value="1"/>
</dbReference>
<feature type="region of interest" description="Disordered" evidence="1">
    <location>
        <begin position="464"/>
        <end position="498"/>
    </location>
</feature>
<dbReference type="SMART" id="SM00355">
    <property type="entry name" value="ZnF_C2H2"/>
    <property type="match status" value="4"/>
</dbReference>
<feature type="domain" description="C2H2-type" evidence="2">
    <location>
        <begin position="395"/>
        <end position="423"/>
    </location>
</feature>
<accession>A0AA39YPG8</accession>
<reference evidence="3" key="1">
    <citation type="submission" date="2023-06" db="EMBL/GenBank/DDBJ databases">
        <title>Genome-scale phylogeny and comparative genomics of the fungal order Sordariales.</title>
        <authorList>
            <consortium name="Lawrence Berkeley National Laboratory"/>
            <person name="Hensen N."/>
            <person name="Bonometti L."/>
            <person name="Westerberg I."/>
            <person name="Brannstrom I.O."/>
            <person name="Guillou S."/>
            <person name="Cros-Aarteil S."/>
            <person name="Calhoun S."/>
            <person name="Haridas S."/>
            <person name="Kuo A."/>
            <person name="Mondo S."/>
            <person name="Pangilinan J."/>
            <person name="Riley R."/>
            <person name="Labutti K."/>
            <person name="Andreopoulos B."/>
            <person name="Lipzen A."/>
            <person name="Chen C."/>
            <person name="Yanf M."/>
            <person name="Daum C."/>
            <person name="Ng V."/>
            <person name="Clum A."/>
            <person name="Steindorff A."/>
            <person name="Ohm R."/>
            <person name="Martin F."/>
            <person name="Silar P."/>
            <person name="Natvig D."/>
            <person name="Lalanne C."/>
            <person name="Gautier V."/>
            <person name="Ament-Velasquez S.L."/>
            <person name="Kruys A."/>
            <person name="Hutchinson M.I."/>
            <person name="Powell A.J."/>
            <person name="Barry K."/>
            <person name="Miller A.N."/>
            <person name="Grigoriev I.V."/>
            <person name="Debuchy R."/>
            <person name="Gladieux P."/>
            <person name="Thoren M.H."/>
            <person name="Johannesson H."/>
        </authorList>
    </citation>
    <scope>NUCLEOTIDE SEQUENCE</scope>
    <source>
        <strain evidence="3">SMH2532-1</strain>
    </source>
</reference>
<protein>
    <recommendedName>
        <fullName evidence="2">C2H2-type domain-containing protein</fullName>
    </recommendedName>
</protein>
<organism evidence="3 4">
    <name type="scientific">Cercophora newfieldiana</name>
    <dbReference type="NCBI Taxonomy" id="92897"/>
    <lineage>
        <taxon>Eukaryota</taxon>
        <taxon>Fungi</taxon>
        <taxon>Dikarya</taxon>
        <taxon>Ascomycota</taxon>
        <taxon>Pezizomycotina</taxon>
        <taxon>Sordariomycetes</taxon>
        <taxon>Sordariomycetidae</taxon>
        <taxon>Sordariales</taxon>
        <taxon>Lasiosphaeriaceae</taxon>
        <taxon>Cercophora</taxon>
    </lineage>
</organism>
<evidence type="ECO:0000256" key="1">
    <source>
        <dbReference type="SAM" id="MobiDB-lite"/>
    </source>
</evidence>
<proteinExistence type="predicted"/>
<feature type="compositionally biased region" description="Basic and acidic residues" evidence="1">
    <location>
        <begin position="311"/>
        <end position="327"/>
    </location>
</feature>
<feature type="region of interest" description="Disordered" evidence="1">
    <location>
        <begin position="294"/>
        <end position="327"/>
    </location>
</feature>
<feature type="domain" description="C2H2-type" evidence="2">
    <location>
        <begin position="560"/>
        <end position="588"/>
    </location>
</feature>
<dbReference type="InterPro" id="IPR013087">
    <property type="entry name" value="Znf_C2H2_type"/>
</dbReference>
<dbReference type="Pfam" id="PF26176">
    <property type="entry name" value="zf_C2H2_17_2"/>
    <property type="match status" value="1"/>
</dbReference>
<dbReference type="InterPro" id="IPR059095">
    <property type="entry name" value="Znf_C2H2_17_2nd"/>
</dbReference>
<dbReference type="AlphaFoldDB" id="A0AA39YPG8"/>
<sequence>MSLTGRALEHVDNSMRQDQDFSGFRRRRTEEWFDRILVSDQDESVRADGIVSQMYSRICAFCDDVLNRLSEQQEADALPKPLYRLLDSSFDSLIEWGDDYKVWNGNLDEVLKDSQDLRQFTIRILIRICDTLTNDLLAATVQILEAASQDSSLETLQSKAKELKLVRDEAVFHTQHLLGSEQDTRSESSSPYSDDSCLEDVLENLKTDVEALIELGPCLEDPIRDSIVTEIAVAPSQVAIQDVSLKYLSFLDGIQQKYPQCDPGLAQALSKALYDSTMRLHIERQAASLEAAVKPGPIKGGLPKDSGYETSIKDASQRPSDVSRDDSVAAGSSYARTLASFDDDDDGVTRTPFPSQPKALKTGDKFPCIACGRPVSKSERGSAWRRHLLSDLRPWICCQVSCDCARIPYRTKNEWLVHLQAQHEVHPHWNDKKCPFCPRVIKAGGRDMIRHVERHLKQLSLAALPANPGDDDGESESEHELEPTTVPGGAEQAPQTELEQPIGVTSILVERLEDHPLYDTVQEKDGLWHCPWEAEGYCEHKPSVLRADFDKYLTIHLDSQRCKVAGCNESGRAFATLEILHLHEQAEHGLHKGGGRFLCTSPGCGRSRPGNGFASRWVQLEHIKSVHENISGLPAPPEEN</sequence>
<comment type="caution">
    <text evidence="3">The sequence shown here is derived from an EMBL/GenBank/DDBJ whole genome shotgun (WGS) entry which is preliminary data.</text>
</comment>
<name>A0AA39YPG8_9PEZI</name>
<evidence type="ECO:0000313" key="4">
    <source>
        <dbReference type="Proteomes" id="UP001174936"/>
    </source>
</evidence>
<dbReference type="EMBL" id="JAULSV010000001">
    <property type="protein sequence ID" value="KAK0655630.1"/>
    <property type="molecule type" value="Genomic_DNA"/>
</dbReference>
<feature type="domain" description="C2H2-type" evidence="2">
    <location>
        <begin position="597"/>
        <end position="627"/>
    </location>
</feature>
<dbReference type="PANTHER" id="PTHR35391:SF5">
    <property type="entry name" value="DUF6590 DOMAIN-CONTAINING PROTEIN"/>
    <property type="match status" value="1"/>
</dbReference>
<evidence type="ECO:0000259" key="2">
    <source>
        <dbReference type="SMART" id="SM00355"/>
    </source>
</evidence>